<dbReference type="InterPro" id="IPR007529">
    <property type="entry name" value="Znf_HIT"/>
</dbReference>
<dbReference type="GO" id="GO:0000492">
    <property type="term" value="P:box C/D snoRNP assembly"/>
    <property type="evidence" value="ECO:0007669"/>
    <property type="project" value="TreeGrafter"/>
</dbReference>
<dbReference type="OrthoDB" id="18412at2759"/>
<dbReference type="GO" id="GO:0008270">
    <property type="term" value="F:zinc ion binding"/>
    <property type="evidence" value="ECO:0007669"/>
    <property type="project" value="UniProtKB-UniRule"/>
</dbReference>
<organism evidence="13 14">
    <name type="scientific">Penaeus vannamei</name>
    <name type="common">Whiteleg shrimp</name>
    <name type="synonym">Litopenaeus vannamei</name>
    <dbReference type="NCBI Taxonomy" id="6689"/>
    <lineage>
        <taxon>Eukaryota</taxon>
        <taxon>Metazoa</taxon>
        <taxon>Ecdysozoa</taxon>
        <taxon>Arthropoda</taxon>
        <taxon>Crustacea</taxon>
        <taxon>Multicrustacea</taxon>
        <taxon>Malacostraca</taxon>
        <taxon>Eumalacostraca</taxon>
        <taxon>Eucarida</taxon>
        <taxon>Decapoda</taxon>
        <taxon>Dendrobranchiata</taxon>
        <taxon>Penaeoidea</taxon>
        <taxon>Penaeidae</taxon>
        <taxon>Penaeus</taxon>
    </lineage>
</organism>
<evidence type="ECO:0000256" key="9">
    <source>
        <dbReference type="ARBA" id="ARBA00023242"/>
    </source>
</evidence>
<evidence type="ECO:0000256" key="3">
    <source>
        <dbReference type="ARBA" id="ARBA00021568"/>
    </source>
</evidence>
<keyword evidence="7 11" id="KW-0863">Zinc-finger</keyword>
<dbReference type="PROSITE" id="PS51083">
    <property type="entry name" value="ZF_HIT"/>
    <property type="match status" value="1"/>
</dbReference>
<keyword evidence="4" id="KW-0963">Cytoplasm</keyword>
<gene>
    <name evidence="13" type="ORF">C7M84_021999</name>
</gene>
<evidence type="ECO:0000256" key="5">
    <source>
        <dbReference type="ARBA" id="ARBA00022553"/>
    </source>
</evidence>
<dbReference type="GO" id="GO:0005737">
    <property type="term" value="C:cytoplasm"/>
    <property type="evidence" value="ECO:0007669"/>
    <property type="project" value="UniProtKB-SubCell"/>
</dbReference>
<evidence type="ECO:0000256" key="2">
    <source>
        <dbReference type="ARBA" id="ARBA00004496"/>
    </source>
</evidence>
<keyword evidence="9" id="KW-0539">Nucleus</keyword>
<comment type="subunit">
    <text evidence="10">Thyroid receptor interacting proteins (TRIPs) specifically interact with the ligand binding domain of the thyroid receptor (TR). Requires the presence of thyroid hormone for its interaction. Interacts with NUFIP1. Interacts (via HIT-type zinc finger) with the RUVBL1/RUVBL2 complex in the presence of ADP.</text>
</comment>
<dbReference type="GO" id="GO:0005634">
    <property type="term" value="C:nucleus"/>
    <property type="evidence" value="ECO:0007669"/>
    <property type="project" value="UniProtKB-SubCell"/>
</dbReference>
<dbReference type="Pfam" id="PF04438">
    <property type="entry name" value="zf-HIT"/>
    <property type="match status" value="1"/>
</dbReference>
<dbReference type="Gene3D" id="3.30.60.190">
    <property type="match status" value="1"/>
</dbReference>
<feature type="domain" description="HIT-type" evidence="12">
    <location>
        <begin position="8"/>
        <end position="41"/>
    </location>
</feature>
<dbReference type="EMBL" id="QCYY01000494">
    <property type="protein sequence ID" value="ROT84813.1"/>
    <property type="molecule type" value="Genomic_DNA"/>
</dbReference>
<dbReference type="SUPFAM" id="SSF144232">
    <property type="entry name" value="HIT/MYND zinc finger-like"/>
    <property type="match status" value="1"/>
</dbReference>
<dbReference type="GO" id="GO:0048254">
    <property type="term" value="P:snoRNA localization"/>
    <property type="evidence" value="ECO:0007669"/>
    <property type="project" value="TreeGrafter"/>
</dbReference>
<evidence type="ECO:0000256" key="7">
    <source>
        <dbReference type="ARBA" id="ARBA00022771"/>
    </source>
</evidence>
<evidence type="ECO:0000259" key="12">
    <source>
        <dbReference type="PROSITE" id="PS51083"/>
    </source>
</evidence>
<evidence type="ECO:0000313" key="14">
    <source>
        <dbReference type="Proteomes" id="UP000283509"/>
    </source>
</evidence>
<keyword evidence="8" id="KW-0862">Zinc</keyword>
<dbReference type="Pfam" id="PF21373">
    <property type="entry name" value="ZNHIT3_C"/>
    <property type="match status" value="1"/>
</dbReference>
<comment type="subcellular location">
    <subcellularLocation>
        <location evidence="2">Cytoplasm</location>
    </subcellularLocation>
    <subcellularLocation>
        <location evidence="1">Nucleus</location>
    </subcellularLocation>
</comment>
<reference evidence="13 14" key="1">
    <citation type="submission" date="2018-04" db="EMBL/GenBank/DDBJ databases">
        <authorList>
            <person name="Zhang X."/>
            <person name="Yuan J."/>
            <person name="Li F."/>
            <person name="Xiang J."/>
        </authorList>
    </citation>
    <scope>NUCLEOTIDE SEQUENCE [LARGE SCALE GENOMIC DNA]</scope>
    <source>
        <tissue evidence="13">Muscle</tissue>
    </source>
</reference>
<dbReference type="InterPro" id="IPR048371">
    <property type="entry name" value="ZNHIT3_C"/>
</dbReference>
<evidence type="ECO:0000256" key="4">
    <source>
        <dbReference type="ARBA" id="ARBA00022490"/>
    </source>
</evidence>
<keyword evidence="14" id="KW-1185">Reference proteome</keyword>
<comment type="caution">
    <text evidence="13">The sequence shown here is derived from an EMBL/GenBank/DDBJ whole genome shotgun (WGS) entry which is preliminary data.</text>
</comment>
<dbReference type="CDD" id="cd23024">
    <property type="entry name" value="zf-HIT_ZNHIT2-3"/>
    <property type="match status" value="1"/>
</dbReference>
<dbReference type="GO" id="GO:0000463">
    <property type="term" value="P:maturation of LSU-rRNA from tricistronic rRNA transcript (SSU-rRNA, 5.8S rRNA, LSU-rRNA)"/>
    <property type="evidence" value="ECO:0007669"/>
    <property type="project" value="TreeGrafter"/>
</dbReference>
<sequence length="149" mass="16663">MDKGTDVCQVCTKETSKYKCPGCLLKYCSVVCFKSHKEGKCTPKQPEPTVTLEIDTKGNISSQNVLFPTDDTVLPETLEKLRSSRRLQAVLRNPHLREILREVDSASNTEVHIARAMREPIFTEFADICLSIVEPGEDGALETDSDEDM</sequence>
<reference evidence="13 14" key="2">
    <citation type="submission" date="2019-01" db="EMBL/GenBank/DDBJ databases">
        <title>The decoding of complex shrimp genome reveals the adaptation for benthos swimmer, frequently molting mechanism and breeding impact on genome.</title>
        <authorList>
            <person name="Sun Y."/>
            <person name="Gao Y."/>
            <person name="Yu Y."/>
        </authorList>
    </citation>
    <scope>NUCLEOTIDE SEQUENCE [LARGE SCALE GENOMIC DNA]</scope>
    <source>
        <tissue evidence="13">Muscle</tissue>
    </source>
</reference>
<proteinExistence type="predicted"/>
<evidence type="ECO:0000256" key="10">
    <source>
        <dbReference type="ARBA" id="ARBA00046946"/>
    </source>
</evidence>
<dbReference type="InterPro" id="IPR051639">
    <property type="entry name" value="BCD1"/>
</dbReference>
<accession>A0A423U7X1</accession>
<name>A0A423U7X1_PENVA</name>
<dbReference type="GO" id="GO:0070761">
    <property type="term" value="C:pre-snoRNP complex"/>
    <property type="evidence" value="ECO:0007669"/>
    <property type="project" value="TreeGrafter"/>
</dbReference>
<evidence type="ECO:0000256" key="1">
    <source>
        <dbReference type="ARBA" id="ARBA00004123"/>
    </source>
</evidence>
<dbReference type="PANTHER" id="PTHR13483">
    <property type="entry name" value="BOX C_D SNORNA PROTEIN 1-RELATED"/>
    <property type="match status" value="1"/>
</dbReference>
<dbReference type="Proteomes" id="UP000283509">
    <property type="component" value="Unassembled WGS sequence"/>
</dbReference>
<dbReference type="AlphaFoldDB" id="A0A423U7X1"/>
<protein>
    <recommendedName>
        <fullName evidence="3">Zinc finger HIT domain-containing protein 3</fullName>
    </recommendedName>
</protein>
<keyword evidence="6" id="KW-0479">Metal-binding</keyword>
<evidence type="ECO:0000256" key="11">
    <source>
        <dbReference type="PROSITE-ProRule" id="PRU00453"/>
    </source>
</evidence>
<evidence type="ECO:0000313" key="13">
    <source>
        <dbReference type="EMBL" id="ROT84813.1"/>
    </source>
</evidence>
<keyword evidence="5" id="KW-0597">Phosphoprotein</keyword>
<evidence type="ECO:0000256" key="8">
    <source>
        <dbReference type="ARBA" id="ARBA00022833"/>
    </source>
</evidence>
<dbReference type="PANTHER" id="PTHR13483:SF11">
    <property type="entry name" value="ZINC FINGER HIT DOMAIN-CONTAINING PROTEIN 3"/>
    <property type="match status" value="1"/>
</dbReference>
<evidence type="ECO:0000256" key="6">
    <source>
        <dbReference type="ARBA" id="ARBA00022723"/>
    </source>
</evidence>
<dbReference type="STRING" id="6689.A0A423U7X1"/>